<gene>
    <name evidence="1" type="ORF">O6H91_12G039100</name>
</gene>
<protein>
    <submittedName>
        <fullName evidence="1">Uncharacterized protein</fullName>
    </submittedName>
</protein>
<reference evidence="2" key="1">
    <citation type="journal article" date="2024" name="Proc. Natl. Acad. Sci. U.S.A.">
        <title>Extraordinary preservation of gene collinearity over three hundred million years revealed in homosporous lycophytes.</title>
        <authorList>
            <person name="Li C."/>
            <person name="Wickell D."/>
            <person name="Kuo L.Y."/>
            <person name="Chen X."/>
            <person name="Nie B."/>
            <person name="Liao X."/>
            <person name="Peng D."/>
            <person name="Ji J."/>
            <person name="Jenkins J."/>
            <person name="Williams M."/>
            <person name="Shu S."/>
            <person name="Plott C."/>
            <person name="Barry K."/>
            <person name="Rajasekar S."/>
            <person name="Grimwood J."/>
            <person name="Han X."/>
            <person name="Sun S."/>
            <person name="Hou Z."/>
            <person name="He W."/>
            <person name="Dai G."/>
            <person name="Sun C."/>
            <person name="Schmutz J."/>
            <person name="Leebens-Mack J.H."/>
            <person name="Li F.W."/>
            <person name="Wang L."/>
        </authorList>
    </citation>
    <scope>NUCLEOTIDE SEQUENCE [LARGE SCALE GENOMIC DNA]</scope>
    <source>
        <strain evidence="2">cv. PW_Plant_1</strain>
    </source>
</reference>
<dbReference type="EMBL" id="CM055103">
    <property type="protein sequence ID" value="KAJ7535572.1"/>
    <property type="molecule type" value="Genomic_DNA"/>
</dbReference>
<organism evidence="1 2">
    <name type="scientific">Diphasiastrum complanatum</name>
    <name type="common">Issler's clubmoss</name>
    <name type="synonym">Lycopodium complanatum</name>
    <dbReference type="NCBI Taxonomy" id="34168"/>
    <lineage>
        <taxon>Eukaryota</taxon>
        <taxon>Viridiplantae</taxon>
        <taxon>Streptophyta</taxon>
        <taxon>Embryophyta</taxon>
        <taxon>Tracheophyta</taxon>
        <taxon>Lycopodiopsida</taxon>
        <taxon>Lycopodiales</taxon>
        <taxon>Lycopodiaceae</taxon>
        <taxon>Lycopodioideae</taxon>
        <taxon>Diphasiastrum</taxon>
    </lineage>
</organism>
<evidence type="ECO:0000313" key="1">
    <source>
        <dbReference type="EMBL" id="KAJ7535572.1"/>
    </source>
</evidence>
<name>A0ACC2C0L5_DIPCM</name>
<evidence type="ECO:0000313" key="2">
    <source>
        <dbReference type="Proteomes" id="UP001162992"/>
    </source>
</evidence>
<proteinExistence type="predicted"/>
<dbReference type="Proteomes" id="UP001162992">
    <property type="component" value="Chromosome 12"/>
</dbReference>
<sequence length="333" mass="38373">MEELAVWYGIPVAMVMLGVPLWRSIEECRQGRLVQMHLLRWWITCSLILLFSFFLAVTFSTLEFVLYKTLVSETPPIPTECTILSKGVDLRYSRICELKDLSQMQLKVWGIGARRKPPCHLDYYWTSILKVEFAPGTSSSPLTTFTEVPKRALPLHCRPGFTVIWRMTRNFEINSTYSCMYMPGRSKSISILEDLESKCVLERTSTFKLLQEFVVVHSEVLVVYLRKFSPLLWETLYSILLGIFYSMTVTIITSTICVVYHRVFDYENDTTLDILYFKARLQLACLIVTLMFGAIWFGCQNEDVYSGIQLLVEVASDTFASTKQSKLSEGDHD</sequence>
<comment type="caution">
    <text evidence="1">The sequence shown here is derived from an EMBL/GenBank/DDBJ whole genome shotgun (WGS) entry which is preliminary data.</text>
</comment>
<accession>A0ACC2C0L5</accession>
<keyword evidence="2" id="KW-1185">Reference proteome</keyword>